<dbReference type="Pfam" id="PF02317">
    <property type="entry name" value="Octopine_DH"/>
    <property type="match status" value="1"/>
</dbReference>
<dbReference type="RefSeq" id="WP_186874326.1">
    <property type="nucleotide sequence ID" value="NZ_JACOPF010000001.1"/>
</dbReference>
<evidence type="ECO:0000313" key="3">
    <source>
        <dbReference type="Proteomes" id="UP000652477"/>
    </source>
</evidence>
<sequence>MSFEKRVTILGGGHGAHTMAADLTLRGFEVTLYEMPRFKAGISQLFETRTIKISGVVEGTAVLHEVTDDIEKAVSGNKYIFLVCPAFAQNDYARLLKGKLTKDQVLICIPGAWGSLLFNHVFEGEEKPIFAETDTLPYDTRLTGPCTVSCFGRNKVGIGFIPANKSGEVMQELYEFFPFHKVYKDALETGIANINPALHSGPCVINLGPIENRATGDFYLYEHGFTPSAARVNIELDNERKKIGEALGYHITALEDFLGMEEGYTWQDMYRCVHGCISLTPICGPNDINNRYLTEDAPYGLVPWSSLAKLLGVDTPVIDSVIHIYNAVHTTDWFERGRTVDEIGLDGMTAEEIKNYVASGKK</sequence>
<dbReference type="InterPro" id="IPR051729">
    <property type="entry name" value="Opine/Lysopine_DH"/>
</dbReference>
<evidence type="ECO:0000259" key="1">
    <source>
        <dbReference type="Pfam" id="PF02317"/>
    </source>
</evidence>
<name>A0A923LGG3_9FIRM</name>
<comment type="caution">
    <text evidence="2">The sequence shown here is derived from an EMBL/GenBank/DDBJ whole genome shotgun (WGS) entry which is preliminary data.</text>
</comment>
<dbReference type="AlphaFoldDB" id="A0A923LGG3"/>
<dbReference type="GO" id="GO:0016491">
    <property type="term" value="F:oxidoreductase activity"/>
    <property type="evidence" value="ECO:0007669"/>
    <property type="project" value="InterPro"/>
</dbReference>
<dbReference type="PANTHER" id="PTHR38015:SF1">
    <property type="entry name" value="OPINE DEHYDROGENASE DOMAIN-CONTAINING PROTEIN"/>
    <property type="match status" value="1"/>
</dbReference>
<accession>A0A923LGG3</accession>
<dbReference type="InterPro" id="IPR036291">
    <property type="entry name" value="NAD(P)-bd_dom_sf"/>
</dbReference>
<gene>
    <name evidence="2" type="ORF">H8S37_01705</name>
</gene>
<dbReference type="InterPro" id="IPR008927">
    <property type="entry name" value="6-PGluconate_DH-like_C_sf"/>
</dbReference>
<feature type="domain" description="Opine dehydrogenase" evidence="1">
    <location>
        <begin position="184"/>
        <end position="328"/>
    </location>
</feature>
<dbReference type="SUPFAM" id="SSF48179">
    <property type="entry name" value="6-phosphogluconate dehydrogenase C-terminal domain-like"/>
    <property type="match status" value="1"/>
</dbReference>
<dbReference type="SUPFAM" id="SSF51735">
    <property type="entry name" value="NAD(P)-binding Rossmann-fold domains"/>
    <property type="match status" value="1"/>
</dbReference>
<dbReference type="Proteomes" id="UP000652477">
    <property type="component" value="Unassembled WGS sequence"/>
</dbReference>
<reference evidence="2" key="1">
    <citation type="submission" date="2020-08" db="EMBL/GenBank/DDBJ databases">
        <title>Genome public.</title>
        <authorList>
            <person name="Liu C."/>
            <person name="Sun Q."/>
        </authorList>
    </citation>
    <scope>NUCLEOTIDE SEQUENCE</scope>
    <source>
        <strain evidence="2">NSJ-55</strain>
    </source>
</reference>
<protein>
    <submittedName>
        <fullName evidence="2">NAD/NADP octopine/nopaline dehydrogenase family protein</fullName>
    </submittedName>
</protein>
<dbReference type="EMBL" id="JACOPF010000001">
    <property type="protein sequence ID" value="MBC5687651.1"/>
    <property type="molecule type" value="Genomic_DNA"/>
</dbReference>
<dbReference type="InterPro" id="IPR013328">
    <property type="entry name" value="6PGD_dom2"/>
</dbReference>
<dbReference type="InterPro" id="IPR003421">
    <property type="entry name" value="Opine_DH"/>
</dbReference>
<evidence type="ECO:0000313" key="2">
    <source>
        <dbReference type="EMBL" id="MBC5687651.1"/>
    </source>
</evidence>
<proteinExistence type="predicted"/>
<dbReference type="PANTHER" id="PTHR38015">
    <property type="entry name" value="BLR6086 PROTEIN"/>
    <property type="match status" value="1"/>
</dbReference>
<organism evidence="2 3">
    <name type="scientific">Mediterraneibacter hominis</name>
    <dbReference type="NCBI Taxonomy" id="2763054"/>
    <lineage>
        <taxon>Bacteria</taxon>
        <taxon>Bacillati</taxon>
        <taxon>Bacillota</taxon>
        <taxon>Clostridia</taxon>
        <taxon>Lachnospirales</taxon>
        <taxon>Lachnospiraceae</taxon>
        <taxon>Mediterraneibacter</taxon>
    </lineage>
</organism>
<keyword evidence="3" id="KW-1185">Reference proteome</keyword>
<dbReference type="Gene3D" id="3.40.50.720">
    <property type="entry name" value="NAD(P)-binding Rossmann-like Domain"/>
    <property type="match status" value="1"/>
</dbReference>
<dbReference type="Gene3D" id="1.10.1040.10">
    <property type="entry name" value="N-(1-d-carboxylethyl)-l-norvaline Dehydrogenase, domain 2"/>
    <property type="match status" value="1"/>
</dbReference>